<sequence>MAEVFLRRLSRWQAEQQREDVATVYTACHEQTPHQEQVQDREPSRGRGQEAYRVRGQERAEFLARFERHVQERDFDMVAADSAAGLVGCLYGYRAAPDTPDFTALRDVLPPAATGAAAAGRLFLLMELMVLPEHRRRRVATRLRDLLLARHGTDVVVTTLASPGGGAAHEVLRAWSCTKLGAFGTPPREAWLHPA</sequence>
<organism evidence="2 3">
    <name type="scientific">Streptomyces spectabilis</name>
    <dbReference type="NCBI Taxonomy" id="68270"/>
    <lineage>
        <taxon>Bacteria</taxon>
        <taxon>Bacillati</taxon>
        <taxon>Actinomycetota</taxon>
        <taxon>Actinomycetes</taxon>
        <taxon>Kitasatosporales</taxon>
        <taxon>Streptomycetaceae</taxon>
        <taxon>Streptomyces</taxon>
    </lineage>
</organism>
<evidence type="ECO:0008006" key="4">
    <source>
        <dbReference type="Google" id="ProtNLM"/>
    </source>
</evidence>
<proteinExistence type="predicted"/>
<dbReference type="SUPFAM" id="SSF55729">
    <property type="entry name" value="Acyl-CoA N-acyltransferases (Nat)"/>
    <property type="match status" value="1"/>
</dbReference>
<dbReference type="InterPro" id="IPR016181">
    <property type="entry name" value="Acyl_CoA_acyltransferase"/>
</dbReference>
<dbReference type="AlphaFoldDB" id="A0A516RAX2"/>
<dbReference type="EMBL" id="CP040916">
    <property type="protein sequence ID" value="QDQ12794.1"/>
    <property type="molecule type" value="Genomic_DNA"/>
</dbReference>
<feature type="region of interest" description="Disordered" evidence="1">
    <location>
        <begin position="30"/>
        <end position="49"/>
    </location>
</feature>
<name>A0A516RAX2_STRST</name>
<dbReference type="Gene3D" id="3.40.630.30">
    <property type="match status" value="1"/>
</dbReference>
<accession>A0A516RAX2</accession>
<protein>
    <recommendedName>
        <fullName evidence="4">GNAT family N-acetyltransferase</fullName>
    </recommendedName>
</protein>
<feature type="compositionally biased region" description="Basic and acidic residues" evidence="1">
    <location>
        <begin position="31"/>
        <end position="49"/>
    </location>
</feature>
<evidence type="ECO:0000313" key="3">
    <source>
        <dbReference type="Proteomes" id="UP000316806"/>
    </source>
</evidence>
<dbReference type="Proteomes" id="UP000316806">
    <property type="component" value="Chromosome"/>
</dbReference>
<evidence type="ECO:0000313" key="2">
    <source>
        <dbReference type="EMBL" id="QDQ12794.1"/>
    </source>
</evidence>
<gene>
    <name evidence="2" type="ORF">FH965_21325</name>
</gene>
<evidence type="ECO:0000256" key="1">
    <source>
        <dbReference type="SAM" id="MobiDB-lite"/>
    </source>
</evidence>
<reference evidence="2 3" key="1">
    <citation type="journal article" date="2019" name="J. Ind. Microbiol. Biotechnol.">
        <title>The complete genomic sequence of Streptomyces spectabilis NRRL-2792 and identification of secondary metabolite biosynthetic gene clusters.</title>
        <authorList>
            <person name="Sinha A."/>
            <person name="Phillips-Salemka S."/>
            <person name="Niraula T.A."/>
            <person name="Short K.A."/>
            <person name="Niraula N.P."/>
        </authorList>
    </citation>
    <scope>NUCLEOTIDE SEQUENCE [LARGE SCALE GENOMIC DNA]</scope>
    <source>
        <strain evidence="2 3">NRRL 2792</strain>
    </source>
</reference>
<dbReference type="RefSeq" id="WP_144320123.1">
    <property type="nucleotide sequence ID" value="NZ_CP040916.1"/>
</dbReference>